<accession>Q01QY8</accession>
<dbReference type="InterPro" id="IPR007214">
    <property type="entry name" value="YbaK/aa-tRNA-synth-assoc-dom"/>
</dbReference>
<dbReference type="PANTHER" id="PTHR42753">
    <property type="entry name" value="MITOCHONDRIAL RIBOSOME PROTEIN L39/PROLYL-TRNA LIGASE FAMILY MEMBER"/>
    <property type="match status" value="1"/>
</dbReference>
<keyword evidence="1" id="KW-0436">Ligase</keyword>
<dbReference type="CDD" id="cd00861">
    <property type="entry name" value="ProRS_anticodon_short"/>
    <property type="match status" value="1"/>
</dbReference>
<dbReference type="SUPFAM" id="SSF52954">
    <property type="entry name" value="Class II aaRS ABD-related"/>
    <property type="match status" value="1"/>
</dbReference>
<dbReference type="PANTHER" id="PTHR42753:SF2">
    <property type="entry name" value="PROLINE--TRNA LIGASE"/>
    <property type="match status" value="1"/>
</dbReference>
<dbReference type="Pfam" id="PF04073">
    <property type="entry name" value="tRNA_edit"/>
    <property type="match status" value="1"/>
</dbReference>
<dbReference type="InterPro" id="IPR036621">
    <property type="entry name" value="Anticodon-bd_dom_sf"/>
</dbReference>
<feature type="domain" description="Anticodon-binding" evidence="4">
    <location>
        <begin position="388"/>
        <end position="476"/>
    </location>
</feature>
<name>Q01QY8_SOLUE</name>
<evidence type="ECO:0000256" key="1">
    <source>
        <dbReference type="ARBA" id="ARBA00022598"/>
    </source>
</evidence>
<sequence length="480" mass="51592">MLEFRPMRWSRLFIPTLRENPADAETVSQQLLVRAGYARAVKTGVYGWLPLGQRAMAKIQRIARQELTALGGQEVGLDAADAAEIGRGEIRGAKSLPQIWFRVEAPLLRRRQFAGLDVYGFGEDAGAMRECFQRILDRCGVSALEVEDAFFAVMEAGTDTVVVCRGCGYAASPRTAWSAASAPGIADPEGDLTPEEFHTPGQKTIADIASFTGLPESAQMKSLVLVANQKPVLVMLRGDHQLNPARFAAKTGDAGFRQALPEELFRWFGAQAGSLGPVGVKDMPVLADSALAGRRNMISGANRTDYHLRHVTPGEDFAAEFCDLREAAAGDACARCGAVLEFRNAVELARMTAGLYRLALDRILTTAIEAGNDKDGMALPAGVAPFDVVVSVAVAGDAAQMEAAERIYAECTAAGMDLLFDDRDERPGVKFKDADLIGVPWRVTVGKKIAGGLVELVERKTKVVTAVPIASVMEAIDQPR</sequence>
<dbReference type="SUPFAM" id="SSF55826">
    <property type="entry name" value="YbaK/ProRS associated domain"/>
    <property type="match status" value="1"/>
</dbReference>
<dbReference type="SUPFAM" id="SSF55681">
    <property type="entry name" value="Class II aaRS and biotin synthetases"/>
    <property type="match status" value="1"/>
</dbReference>
<dbReference type="Gene3D" id="3.90.960.10">
    <property type="entry name" value="YbaK/aminoacyl-tRNA synthetase-associated domain"/>
    <property type="match status" value="1"/>
</dbReference>
<dbReference type="InterPro" id="IPR045864">
    <property type="entry name" value="aa-tRNA-synth_II/BPL/LPL"/>
</dbReference>
<gene>
    <name evidence="6" type="ordered locus">Acid_7019</name>
</gene>
<feature type="domain" description="YbaK/aminoacyl-tRNA synthetase-associated" evidence="5">
    <location>
        <begin position="199"/>
        <end position="313"/>
    </location>
</feature>
<dbReference type="HOGENOM" id="CLU_016739_0_0_0"/>
<dbReference type="AlphaFoldDB" id="Q01QY8"/>
<evidence type="ECO:0000313" key="6">
    <source>
        <dbReference type="EMBL" id="ABJ87932.1"/>
    </source>
</evidence>
<dbReference type="OrthoDB" id="9809052at2"/>
<dbReference type="KEGG" id="sus:Acid_7019"/>
<protein>
    <submittedName>
        <fullName evidence="6">Anticodon-binding domain protein</fullName>
    </submittedName>
</protein>
<dbReference type="eggNOG" id="COG0442">
    <property type="taxonomic scope" value="Bacteria"/>
</dbReference>
<dbReference type="EMBL" id="CP000473">
    <property type="protein sequence ID" value="ABJ87932.1"/>
    <property type="molecule type" value="Genomic_DNA"/>
</dbReference>
<evidence type="ECO:0000256" key="3">
    <source>
        <dbReference type="ARBA" id="ARBA00023146"/>
    </source>
</evidence>
<reference evidence="6" key="1">
    <citation type="submission" date="2006-10" db="EMBL/GenBank/DDBJ databases">
        <title>Complete sequence of Solibacter usitatus Ellin6076.</title>
        <authorList>
            <consortium name="US DOE Joint Genome Institute"/>
            <person name="Copeland A."/>
            <person name="Lucas S."/>
            <person name="Lapidus A."/>
            <person name="Barry K."/>
            <person name="Detter J.C."/>
            <person name="Glavina del Rio T."/>
            <person name="Hammon N."/>
            <person name="Israni S."/>
            <person name="Dalin E."/>
            <person name="Tice H."/>
            <person name="Pitluck S."/>
            <person name="Thompson L.S."/>
            <person name="Brettin T."/>
            <person name="Bruce D."/>
            <person name="Han C."/>
            <person name="Tapia R."/>
            <person name="Gilna P."/>
            <person name="Schmutz J."/>
            <person name="Larimer F."/>
            <person name="Land M."/>
            <person name="Hauser L."/>
            <person name="Kyrpides N."/>
            <person name="Mikhailova N."/>
            <person name="Janssen P.H."/>
            <person name="Kuske C.R."/>
            <person name="Richardson P."/>
        </authorList>
    </citation>
    <scope>NUCLEOTIDE SEQUENCE</scope>
    <source>
        <strain evidence="6">Ellin6076</strain>
    </source>
</reference>
<dbReference type="STRING" id="234267.Acid_7019"/>
<dbReference type="Gene3D" id="3.30.930.10">
    <property type="entry name" value="Bira Bifunctional Protein, Domain 2"/>
    <property type="match status" value="1"/>
</dbReference>
<dbReference type="CDD" id="cd04334">
    <property type="entry name" value="ProRS-INS"/>
    <property type="match status" value="1"/>
</dbReference>
<dbReference type="Gene3D" id="3.40.50.800">
    <property type="entry name" value="Anticodon-binding domain"/>
    <property type="match status" value="1"/>
</dbReference>
<dbReference type="GO" id="GO:0002161">
    <property type="term" value="F:aminoacyl-tRNA deacylase activity"/>
    <property type="evidence" value="ECO:0007669"/>
    <property type="project" value="InterPro"/>
</dbReference>
<dbReference type="Pfam" id="PF03129">
    <property type="entry name" value="HGTP_anticodon"/>
    <property type="match status" value="1"/>
</dbReference>
<dbReference type="GO" id="GO:0004827">
    <property type="term" value="F:proline-tRNA ligase activity"/>
    <property type="evidence" value="ECO:0007669"/>
    <property type="project" value="TreeGrafter"/>
</dbReference>
<evidence type="ECO:0000259" key="5">
    <source>
        <dbReference type="Pfam" id="PF04073"/>
    </source>
</evidence>
<keyword evidence="2" id="KW-0648">Protein biosynthesis</keyword>
<evidence type="ECO:0000256" key="2">
    <source>
        <dbReference type="ARBA" id="ARBA00022917"/>
    </source>
</evidence>
<evidence type="ECO:0000259" key="4">
    <source>
        <dbReference type="Pfam" id="PF03129"/>
    </source>
</evidence>
<keyword evidence="3" id="KW-0030">Aminoacyl-tRNA synthetase</keyword>
<dbReference type="InterPro" id="IPR044140">
    <property type="entry name" value="ProRS_anticodon_short"/>
</dbReference>
<dbReference type="FunCoup" id="Q01QY8">
    <property type="interactions" value="597"/>
</dbReference>
<dbReference type="GO" id="GO:0005829">
    <property type="term" value="C:cytosol"/>
    <property type="evidence" value="ECO:0007669"/>
    <property type="project" value="TreeGrafter"/>
</dbReference>
<organism evidence="6">
    <name type="scientific">Solibacter usitatus (strain Ellin6076)</name>
    <dbReference type="NCBI Taxonomy" id="234267"/>
    <lineage>
        <taxon>Bacteria</taxon>
        <taxon>Pseudomonadati</taxon>
        <taxon>Acidobacteriota</taxon>
        <taxon>Terriglobia</taxon>
        <taxon>Bryobacterales</taxon>
        <taxon>Solibacteraceae</taxon>
        <taxon>Candidatus Solibacter</taxon>
    </lineage>
</organism>
<dbReference type="GO" id="GO:0006433">
    <property type="term" value="P:prolyl-tRNA aminoacylation"/>
    <property type="evidence" value="ECO:0007669"/>
    <property type="project" value="TreeGrafter"/>
</dbReference>
<dbReference type="InterPro" id="IPR050062">
    <property type="entry name" value="Pro-tRNA_synthetase"/>
</dbReference>
<dbReference type="InParanoid" id="Q01QY8"/>
<dbReference type="InterPro" id="IPR004154">
    <property type="entry name" value="Anticodon-bd"/>
</dbReference>
<proteinExistence type="predicted"/>
<dbReference type="InterPro" id="IPR036754">
    <property type="entry name" value="YbaK/aa-tRNA-synt-asso_dom_sf"/>
</dbReference>